<dbReference type="EMBL" id="HQ586059">
    <property type="protein sequence ID" value="ADR03182.1"/>
    <property type="molecule type" value="Genomic_DNA"/>
</dbReference>
<gene>
    <name evidence="1" type="ORF">GORY_2</name>
</gene>
<protein>
    <submittedName>
        <fullName evidence="1">Uncharacterized protein</fullName>
    </submittedName>
</protein>
<reference evidence="1" key="1">
    <citation type="journal article" date="2010" name="Genome Biol. Evol.">
        <title>Red algae lose key mitochondrial genes in response to becoming parasitic.</title>
        <authorList>
            <person name="Hancock L."/>
            <person name="Goff L."/>
            <person name="Lane C."/>
        </authorList>
    </citation>
    <scope>NUCLEOTIDE SEQUENCE</scope>
</reference>
<accession>E5Q399</accession>
<organism evidence="1">
    <name type="scientific">Gracilariophila oryzoides</name>
    <dbReference type="NCBI Taxonomy" id="42480"/>
    <lineage>
        <taxon>Eukaryota</taxon>
        <taxon>Rhodophyta</taxon>
        <taxon>Florideophyceae</taxon>
        <taxon>Rhodymeniophycidae</taxon>
        <taxon>Gracilariales</taxon>
        <taxon>Gracilariaceae</taxon>
        <taxon>Gracilariophila</taxon>
    </lineage>
</organism>
<geneLocation type="mitochondrion" evidence="1"/>
<dbReference type="GeneID" id="10020653"/>
<name>E5Q399_9FLOR</name>
<dbReference type="AlphaFoldDB" id="E5Q399"/>
<evidence type="ECO:0000313" key="1">
    <source>
        <dbReference type="EMBL" id="ADR03182.1"/>
    </source>
</evidence>
<sequence length="79" mass="9303">MVKHMFCIHKIIGSSPIISKSSNFNVENLMRLKYQYDFIDKLDSLETNLSVKKNSILFVQTPIKIYNNFEKTFKTNARK</sequence>
<proteinExistence type="predicted"/>
<keyword evidence="1" id="KW-0496">Mitochondrion</keyword>
<dbReference type="RefSeq" id="YP_004062166.1">
    <property type="nucleotide sequence ID" value="NC_014771.1"/>
</dbReference>